<dbReference type="EMBL" id="CP117812">
    <property type="protein sequence ID" value="WDE98272.1"/>
    <property type="molecule type" value="Genomic_DNA"/>
</dbReference>
<sequence>MRNETSAFYFRESELTALANGASLLSSEQRTSTIKFLQSFITKDLFYNSNSEEQLTLAWHCFTCLKALDGFDKYETILFNSLKHAPNIQHMDLQDLEAFSSCWALIKNHSPDKYLFSDIAEHLNNIRCSDQGWSHIKRAPQSSIYGSWLAFSIFQSIEKAIPDELKVIKLLDSMKAKDEAYAHQRSADHGSVASTYFAICLLKSIEEEPSHKLTHWLNEQQADDGGFVATHIMPFGDINSTALALQSLKLLQADITLLKPAALTYIRDHYQQDGGFIAHCRETTADPSSTYYALMALGHVDDYLRA</sequence>
<evidence type="ECO:0000313" key="3">
    <source>
        <dbReference type="EMBL" id="WDE98272.1"/>
    </source>
</evidence>
<name>A0ABY7VX23_9BACT</name>
<evidence type="ECO:0000313" key="4">
    <source>
        <dbReference type="Proteomes" id="UP001214250"/>
    </source>
</evidence>
<accession>A0ABY7VX23</accession>
<dbReference type="InterPro" id="IPR001330">
    <property type="entry name" value="Prenyltrans"/>
</dbReference>
<reference evidence="3 4" key="1">
    <citation type="submission" date="2023-02" db="EMBL/GenBank/DDBJ databases">
        <title>Genome sequence of Lentisphaera profundi SAORIC-696.</title>
        <authorList>
            <person name="Kim e."/>
            <person name="Cho J.-C."/>
            <person name="Choi A."/>
            <person name="Kang I."/>
        </authorList>
    </citation>
    <scope>NUCLEOTIDE SEQUENCE [LARGE SCALE GENOMIC DNA]</scope>
    <source>
        <strain evidence="3 4">SAORIC-696</strain>
    </source>
</reference>
<feature type="domain" description="Prenyltransferase alpha-alpha toroid" evidence="2">
    <location>
        <begin position="162"/>
        <end position="297"/>
    </location>
</feature>
<dbReference type="InterPro" id="IPR008930">
    <property type="entry name" value="Terpenoid_cyclase/PrenylTrfase"/>
</dbReference>
<evidence type="ECO:0000256" key="1">
    <source>
        <dbReference type="ARBA" id="ARBA00022737"/>
    </source>
</evidence>
<keyword evidence="1" id="KW-0677">Repeat</keyword>
<dbReference type="CDD" id="cd00688">
    <property type="entry name" value="ISOPREN_C2_like"/>
    <property type="match status" value="1"/>
</dbReference>
<evidence type="ECO:0000259" key="2">
    <source>
        <dbReference type="Pfam" id="PF00432"/>
    </source>
</evidence>
<dbReference type="SUPFAM" id="SSF48239">
    <property type="entry name" value="Terpenoid cyclases/Protein prenyltransferases"/>
    <property type="match status" value="1"/>
</dbReference>
<organism evidence="3 4">
    <name type="scientific">Lentisphaera profundi</name>
    <dbReference type="NCBI Taxonomy" id="1658616"/>
    <lineage>
        <taxon>Bacteria</taxon>
        <taxon>Pseudomonadati</taxon>
        <taxon>Lentisphaerota</taxon>
        <taxon>Lentisphaeria</taxon>
        <taxon>Lentisphaerales</taxon>
        <taxon>Lentisphaeraceae</taxon>
        <taxon>Lentisphaera</taxon>
    </lineage>
</organism>
<proteinExistence type="predicted"/>
<dbReference type="Pfam" id="PF00432">
    <property type="entry name" value="Prenyltrans"/>
    <property type="match status" value="1"/>
</dbReference>
<dbReference type="Proteomes" id="UP001214250">
    <property type="component" value="Chromosome 2"/>
</dbReference>
<keyword evidence="4" id="KW-1185">Reference proteome</keyword>
<dbReference type="RefSeq" id="WP_274153146.1">
    <property type="nucleotide sequence ID" value="NZ_CP117812.1"/>
</dbReference>
<dbReference type="Gene3D" id="1.50.10.20">
    <property type="match status" value="1"/>
</dbReference>
<protein>
    <submittedName>
        <fullName evidence="3">Terpene cyclase/mutase family protein</fullName>
    </submittedName>
</protein>
<gene>
    <name evidence="3" type="ORF">PQO03_20870</name>
</gene>